<evidence type="ECO:0000313" key="3">
    <source>
        <dbReference type="WBParaSite" id="BXY_0714000.1"/>
    </source>
</evidence>
<keyword evidence="1" id="KW-0732">Signal</keyword>
<proteinExistence type="predicted"/>
<dbReference type="Proteomes" id="UP000095284">
    <property type="component" value="Unplaced"/>
</dbReference>
<organism evidence="2 3">
    <name type="scientific">Bursaphelenchus xylophilus</name>
    <name type="common">Pinewood nematode worm</name>
    <name type="synonym">Aphelenchoides xylophilus</name>
    <dbReference type="NCBI Taxonomy" id="6326"/>
    <lineage>
        <taxon>Eukaryota</taxon>
        <taxon>Metazoa</taxon>
        <taxon>Ecdysozoa</taxon>
        <taxon>Nematoda</taxon>
        <taxon>Chromadorea</taxon>
        <taxon>Rhabditida</taxon>
        <taxon>Tylenchina</taxon>
        <taxon>Tylenchomorpha</taxon>
        <taxon>Aphelenchoidea</taxon>
        <taxon>Aphelenchoididae</taxon>
        <taxon>Bursaphelenchus</taxon>
    </lineage>
</organism>
<accession>A0A1I7S2B1</accession>
<reference evidence="3" key="1">
    <citation type="submission" date="2016-11" db="UniProtKB">
        <authorList>
            <consortium name="WormBaseParasite"/>
        </authorList>
    </citation>
    <scope>IDENTIFICATION</scope>
</reference>
<protein>
    <submittedName>
        <fullName evidence="3">EP1-like</fullName>
    </submittedName>
</protein>
<dbReference type="WBParaSite" id="BXY_0714000.1">
    <property type="protein sequence ID" value="BXY_0714000.1"/>
    <property type="gene ID" value="BXY_0714000"/>
</dbReference>
<sequence length="149" mass="17189">MLHFVYLLLLVAITLADDVTRIRQRFQGFFDGDKILVKLRFFTDSPADVIIFQDSGYNLEDRSSRLRVHVSRNFYRVYDFQNETELNVKHTQVIDTDVALTLANGTVSVKINDENVVQLPTGIFKDGKFSLTSVHRITKKTCYGNFSLY</sequence>
<feature type="chain" id="PRO_5009305331" evidence="1">
    <location>
        <begin position="17"/>
        <end position="149"/>
    </location>
</feature>
<dbReference type="AlphaFoldDB" id="A0A1I7S2B1"/>
<name>A0A1I7S2B1_BURXY</name>
<evidence type="ECO:0000313" key="2">
    <source>
        <dbReference type="Proteomes" id="UP000095284"/>
    </source>
</evidence>
<evidence type="ECO:0000256" key="1">
    <source>
        <dbReference type="SAM" id="SignalP"/>
    </source>
</evidence>
<feature type="signal peptide" evidence="1">
    <location>
        <begin position="1"/>
        <end position="16"/>
    </location>
</feature>